<proteinExistence type="inferred from homology"/>
<sequence length="291" mass="33057">MFEQQDLIDKILSKCLGDVSGGVNLRLIAAGNINQGIFVGTSSGRFFLKINFEPSADIFLREAEGLRLLKSNTSLTVPEVIAFGREQDQNFLLMEWVESGRNADLYWENLGEGLAELHMATQKQFGLQEDNYIASLPQINSIQEDWRGFFISNRLEPLVGKAFYKGMIDAPFLRKFQSIYPKLQGIFPKEKPALIHGDLWSGNVMTDAMGKPALIDPAVYFGHREMDIAFSKLFGGFSERFYNRYDEVFPLEPGFEEREAIYNLYPLLVHLLLFGTSYLPPIEKTVKYLVG</sequence>
<dbReference type="GO" id="GO:0016301">
    <property type="term" value="F:kinase activity"/>
    <property type="evidence" value="ECO:0007669"/>
    <property type="project" value="UniProtKB-KW"/>
</dbReference>
<evidence type="ECO:0000313" key="3">
    <source>
        <dbReference type="EMBL" id="MCF1750349.1"/>
    </source>
</evidence>
<dbReference type="Gene3D" id="3.90.1200.10">
    <property type="match status" value="1"/>
</dbReference>
<dbReference type="RefSeq" id="WP_234860463.1">
    <property type="nucleotide sequence ID" value="NZ_JAKEVZ010000003.1"/>
</dbReference>
<comment type="similarity">
    <text evidence="1 2">Belongs to the fructosamine kinase family.</text>
</comment>
<reference evidence="3 4" key="1">
    <citation type="submission" date="2022-01" db="EMBL/GenBank/DDBJ databases">
        <title>Mariniradius saccharolyticus sp. nov., isolated from sediment of a river.</title>
        <authorList>
            <person name="Liu H."/>
        </authorList>
    </citation>
    <scope>NUCLEOTIDE SEQUENCE [LARGE SCALE GENOMIC DNA]</scope>
    <source>
        <strain evidence="3 4">RY-2</strain>
    </source>
</reference>
<name>A0ABS9BSK9_9BACT</name>
<evidence type="ECO:0000256" key="2">
    <source>
        <dbReference type="PIRNR" id="PIRNR006221"/>
    </source>
</evidence>
<keyword evidence="2 3" id="KW-0418">Kinase</keyword>
<comment type="caution">
    <text evidence="3">The sequence shown here is derived from an EMBL/GenBank/DDBJ whole genome shotgun (WGS) entry which is preliminary data.</text>
</comment>
<dbReference type="PANTHER" id="PTHR12149">
    <property type="entry name" value="FRUCTOSAMINE 3 KINASE-RELATED PROTEIN"/>
    <property type="match status" value="1"/>
</dbReference>
<dbReference type="EMBL" id="JAKEVZ010000003">
    <property type="protein sequence ID" value="MCF1750349.1"/>
    <property type="molecule type" value="Genomic_DNA"/>
</dbReference>
<dbReference type="PANTHER" id="PTHR12149:SF8">
    <property type="entry name" value="PROTEIN-RIBULOSAMINE 3-KINASE"/>
    <property type="match status" value="1"/>
</dbReference>
<accession>A0ABS9BSK9</accession>
<keyword evidence="4" id="KW-1185">Reference proteome</keyword>
<dbReference type="SUPFAM" id="SSF56112">
    <property type="entry name" value="Protein kinase-like (PK-like)"/>
    <property type="match status" value="1"/>
</dbReference>
<protein>
    <submittedName>
        <fullName evidence="3">Fructosamine kinase family protein</fullName>
    </submittedName>
</protein>
<dbReference type="InterPro" id="IPR011009">
    <property type="entry name" value="Kinase-like_dom_sf"/>
</dbReference>
<dbReference type="InterPro" id="IPR016477">
    <property type="entry name" value="Fructo-/Ketosamine-3-kinase"/>
</dbReference>
<evidence type="ECO:0000313" key="4">
    <source>
        <dbReference type="Proteomes" id="UP001201449"/>
    </source>
</evidence>
<organism evidence="3 4">
    <name type="scientific">Mariniradius sediminis</name>
    <dbReference type="NCBI Taxonomy" id="2909237"/>
    <lineage>
        <taxon>Bacteria</taxon>
        <taxon>Pseudomonadati</taxon>
        <taxon>Bacteroidota</taxon>
        <taxon>Cytophagia</taxon>
        <taxon>Cytophagales</taxon>
        <taxon>Cyclobacteriaceae</taxon>
        <taxon>Mariniradius</taxon>
    </lineage>
</organism>
<dbReference type="Gene3D" id="3.30.200.20">
    <property type="entry name" value="Phosphorylase Kinase, domain 1"/>
    <property type="match status" value="1"/>
</dbReference>
<gene>
    <name evidence="3" type="ORF">L0U89_04635</name>
</gene>
<dbReference type="Proteomes" id="UP001201449">
    <property type="component" value="Unassembled WGS sequence"/>
</dbReference>
<dbReference type="PIRSF" id="PIRSF006221">
    <property type="entry name" value="Ketosamine-3-kinase"/>
    <property type="match status" value="1"/>
</dbReference>
<keyword evidence="2" id="KW-0808">Transferase</keyword>
<dbReference type="Pfam" id="PF03881">
    <property type="entry name" value="Fructosamin_kin"/>
    <property type="match status" value="1"/>
</dbReference>
<evidence type="ECO:0000256" key="1">
    <source>
        <dbReference type="ARBA" id="ARBA00009460"/>
    </source>
</evidence>